<dbReference type="InterPro" id="IPR007842">
    <property type="entry name" value="HEPN_dom"/>
</dbReference>
<dbReference type="AlphaFoldDB" id="A0A1H8VSD6"/>
<keyword evidence="3" id="KW-1185">Reference proteome</keyword>
<protein>
    <submittedName>
        <fullName evidence="2">HEPN domain-containing protein</fullName>
    </submittedName>
</protein>
<dbReference type="EMBL" id="FODY01000012">
    <property type="protein sequence ID" value="SEP18275.1"/>
    <property type="molecule type" value="Genomic_DNA"/>
</dbReference>
<organism evidence="2 3">
    <name type="scientific">Propionispora vibrioides</name>
    <dbReference type="NCBI Taxonomy" id="112903"/>
    <lineage>
        <taxon>Bacteria</taxon>
        <taxon>Bacillati</taxon>
        <taxon>Bacillota</taxon>
        <taxon>Negativicutes</taxon>
        <taxon>Selenomonadales</taxon>
        <taxon>Sporomusaceae</taxon>
        <taxon>Propionispora</taxon>
    </lineage>
</organism>
<gene>
    <name evidence="2" type="ORF">SAMN04490178_11291</name>
</gene>
<sequence>MNNNLVAQEWFRYAKQDLDSAIYLQEMQPVPVEIICYHCQQSAEKYLKGFIAFHGGAIQRVHDLVALNKTCMKYDENFMQIREDCLNLTDYGVQARYPFSLELNEADAHLAVKSAEQVQAFLKGKINMT</sequence>
<dbReference type="PROSITE" id="PS50910">
    <property type="entry name" value="HEPN"/>
    <property type="match status" value="1"/>
</dbReference>
<dbReference type="Pfam" id="PF05168">
    <property type="entry name" value="HEPN"/>
    <property type="match status" value="1"/>
</dbReference>
<dbReference type="STRING" id="112903.SAMN04490178_11291"/>
<dbReference type="OrthoDB" id="9808176at2"/>
<accession>A0A1H8VSD6</accession>
<reference evidence="2 3" key="1">
    <citation type="submission" date="2016-10" db="EMBL/GenBank/DDBJ databases">
        <authorList>
            <person name="de Groot N.N."/>
        </authorList>
    </citation>
    <scope>NUCLEOTIDE SEQUENCE [LARGE SCALE GENOMIC DNA]</scope>
    <source>
        <strain evidence="2 3">DSM 13305</strain>
    </source>
</reference>
<dbReference type="Gene3D" id="1.20.120.330">
    <property type="entry name" value="Nucleotidyltransferases domain 2"/>
    <property type="match status" value="1"/>
</dbReference>
<dbReference type="SUPFAM" id="SSF81593">
    <property type="entry name" value="Nucleotidyltransferase substrate binding subunit/domain"/>
    <property type="match status" value="1"/>
</dbReference>
<evidence type="ECO:0000259" key="1">
    <source>
        <dbReference type="PROSITE" id="PS50910"/>
    </source>
</evidence>
<dbReference type="SMART" id="SM00748">
    <property type="entry name" value="HEPN"/>
    <property type="match status" value="1"/>
</dbReference>
<evidence type="ECO:0000313" key="3">
    <source>
        <dbReference type="Proteomes" id="UP000198847"/>
    </source>
</evidence>
<feature type="domain" description="HEPN" evidence="1">
    <location>
        <begin position="11"/>
        <end position="118"/>
    </location>
</feature>
<evidence type="ECO:0000313" key="2">
    <source>
        <dbReference type="EMBL" id="SEP18275.1"/>
    </source>
</evidence>
<dbReference type="RefSeq" id="WP_091747215.1">
    <property type="nucleotide sequence ID" value="NZ_FODY01000012.1"/>
</dbReference>
<name>A0A1H8VSD6_9FIRM</name>
<dbReference type="Proteomes" id="UP000198847">
    <property type="component" value="Unassembled WGS sequence"/>
</dbReference>
<proteinExistence type="predicted"/>